<feature type="compositionally biased region" description="Basic residues" evidence="6">
    <location>
        <begin position="1807"/>
        <end position="1820"/>
    </location>
</feature>
<evidence type="ECO:0000256" key="2">
    <source>
        <dbReference type="ARBA" id="ARBA00022729"/>
    </source>
</evidence>
<feature type="transmembrane region" description="Helical" evidence="7">
    <location>
        <begin position="978"/>
        <end position="997"/>
    </location>
</feature>
<dbReference type="InterPro" id="IPR018181">
    <property type="entry name" value="Heat_shock_70_CS"/>
</dbReference>
<evidence type="ECO:0000256" key="7">
    <source>
        <dbReference type="SAM" id="Phobius"/>
    </source>
</evidence>
<keyword evidence="5" id="KW-0143">Chaperone</keyword>
<feature type="chain" id="PRO_5042484548" evidence="8">
    <location>
        <begin position="26"/>
        <end position="1866"/>
    </location>
</feature>
<dbReference type="SUPFAM" id="SSF81901">
    <property type="entry name" value="HCP-like"/>
    <property type="match status" value="2"/>
</dbReference>
<dbReference type="PANTHER" id="PTHR45639:SF3">
    <property type="entry name" value="HYPOXIA UP-REGULATED PROTEIN 1"/>
    <property type="match status" value="1"/>
</dbReference>
<feature type="region of interest" description="Disordered" evidence="6">
    <location>
        <begin position="1771"/>
        <end position="1866"/>
    </location>
</feature>
<dbReference type="Proteomes" id="UP001219567">
    <property type="component" value="Chromosome 4"/>
</dbReference>
<keyword evidence="3" id="KW-0547">Nucleotide-binding</keyword>
<dbReference type="InterPro" id="IPR029048">
    <property type="entry name" value="HSP70_C_sf"/>
</dbReference>
<reference evidence="9 10" key="1">
    <citation type="submission" date="2023-03" db="EMBL/GenBank/DDBJ databases">
        <title>Mating type loci evolution in Malassezia.</title>
        <authorList>
            <person name="Coelho M.A."/>
        </authorList>
    </citation>
    <scope>NUCLEOTIDE SEQUENCE [LARGE SCALE GENOMIC DNA]</scope>
    <source>
        <strain evidence="9 10">CBS 9725</strain>
    </source>
</reference>
<accession>A0AAJ5YUT8</accession>
<evidence type="ECO:0000256" key="1">
    <source>
        <dbReference type="ARBA" id="ARBA00004319"/>
    </source>
</evidence>
<dbReference type="InterPro" id="IPR013126">
    <property type="entry name" value="Hsp_70_fam"/>
</dbReference>
<keyword evidence="7" id="KW-0812">Transmembrane</keyword>
<sequence length="1866" mass="208608">MRGALLCSYWSACFLYIIWIAGANANQYDVNAYEAALSDLRSLIDDAITPSSDMMRSQNASWKSRSILWLWHRITGQAQRNLDRFATDTPDTQHITNPKLTPSITHRLLQWMQSSSYENRKRAPHTLYDTPEIMLWPDWDYDQLKARRAFARKDRFEILNGWEQAMWGPFLPEVQDFESEQVKKTLEPYRASLKHSVLMTWLIEHLSRWTRPSNVTGQPRPVPDQEFSSSSERLHTSAAKAKRDQAIKSLEQIAFADTLSEEDMLAFAFQNRSTNTLQSDALWVLGEHSLWGTHGAEPNLARAIDAFQRLAKLGNATAHARLGSLYNNSLVELMYGIQNYKEQALVHTVFAAQEGVRSAQMSLAHQYHYGLGVPTDCRESLHWYDTVAREAYSQYLEGPPGGRRLPYGKLSLVERRSISIDHHNNIQTETGYDKEILWYRMRRPKVKRILGQGLDLLDDAASLRDLLDTYAHYQGPYRIHRLSIIAHALYRGSIIGEGVPLGAIPRDFPLAMRYALQAAELRWPYPARQDHPGWGPKNPDGSFQRAYLANEVETHDRYDVGDTAALLGMMYLRGEGAPQDLEAAKVWFTRAKIDHNSRAAAWLATMAEEGWAGDRDLEQAKQFLQMDGATKLTPDIYLATGKSYLNSKLLEKALDKITESTTTFFISVIYLDDPRESAFLETSFEAHYLTGSIYADQAYDQKKPIQNCQTAVKYLKRAVELADWVDPIFHRAETAYSRGDLRTALMAWSFSAAQGVREAQESLAYVFDPFKSYLHPTLPRDSDRTSLEYWARSAEQDSSIAVAKVCDFLSSDRGVVNGSSQSAACFLSFAESDTRLIAPYWRLAHIYESGQGVAQRDFPLAKRYYDKVAALNPSSAIFTAFPALILLHFKALWLWIQGDESAGRLFATYFGKTALQPSHTQPSTTMTKISTDFWLDFLVDAGIFVIGLLLLGGALLLRRYLDARLQAANDHLARVQALLSWLAALTAAVFVVVFAPYTSAIGVVSIDYGTEWIKTALVKPGMPFDVVLSRDSKRKVQSTVAFKGKVPSDGNLARQERLLGGDAYAYASRDPLQTYHAAKLLLGRSCNRTEPNAARLYKTVFGNDLVQLVAANASGSSCLVRPSPETTAYWRPEEIVGMQFDHIRELAEDTAGEQLSIGFLPGSQAYFSAQKGLDTVVTVPIFFDANERRALHDSAVLAGFRPHLISDSAAAAVNYAQSRSFSKPEYHIFYDVGSGSSRAALVELSEAPSTDSRQKTITNVRVLDAAWSRDVGGLTLDLLLRDLLANAFDQQHASSMDSSIHKDKRAMARLLREANRVKHVLSANAEASSYVESLANDLDLKTTITREQFETAMKSSEQLDRIVAPIQKLLQQTKRTMQSIDSVVMIGGSTRVPAVQSALRSSGVPEEKIAVNVNADEAPVMGAALFAANMQPALRMKQVNVTDANMYAVDLSDVSTKQVNTVFPAGPIDLQTIDYEVDDADEDFGITLAYTPDAVRRLSNEVQGPLLHATFEGITSTLQDLRTNNDLSNVNVRVNASVGSSPLGVYGVYSPTLIVTPKASITGTLRNFFQSQESSDANQTDTNSGELTKERVEPLTLTTEWLTPVRPLVAHDKLAALERLRMIVYEAKQRVKKDTASNQLESLLYQSRELLDDPDFTPFMSDQERKSIKQQMDSTNSFLSDDVDDATASDVEKKFKDFSKLLRAPKERVDESTRRPESMRVLREAIEEGKQFLSEARTNLTAALQSKSSSKFSVVELDALQTQLDQDTKWLNDGERAQSSRKTNENAVLRSEDMEKRARKIRDTINRLRRRRIPKTRPPKKASETASSSETSSAKATQSTESSSTPIPTSESSTSSTYEPPVHSDL</sequence>
<feature type="signal peptide" evidence="8">
    <location>
        <begin position="1"/>
        <end position="25"/>
    </location>
</feature>
<dbReference type="SUPFAM" id="SSF100934">
    <property type="entry name" value="Heat shock protein 70kD (HSP70), C-terminal subdomain"/>
    <property type="match status" value="1"/>
</dbReference>
<dbReference type="Gene3D" id="3.90.640.10">
    <property type="entry name" value="Actin, Chain A, domain 4"/>
    <property type="match status" value="1"/>
</dbReference>
<keyword evidence="4" id="KW-0067">ATP-binding</keyword>
<dbReference type="InterPro" id="IPR043129">
    <property type="entry name" value="ATPase_NBD"/>
</dbReference>
<dbReference type="PANTHER" id="PTHR45639">
    <property type="entry name" value="HSC70CB, ISOFORM G-RELATED"/>
    <property type="match status" value="1"/>
</dbReference>
<dbReference type="GO" id="GO:0005788">
    <property type="term" value="C:endoplasmic reticulum lumen"/>
    <property type="evidence" value="ECO:0007669"/>
    <property type="project" value="UniProtKB-SubCell"/>
</dbReference>
<dbReference type="Pfam" id="PF00012">
    <property type="entry name" value="HSP70"/>
    <property type="match status" value="1"/>
</dbReference>
<feature type="compositionally biased region" description="Basic and acidic residues" evidence="6">
    <location>
        <begin position="1771"/>
        <end position="1806"/>
    </location>
</feature>
<evidence type="ECO:0000313" key="10">
    <source>
        <dbReference type="Proteomes" id="UP001219567"/>
    </source>
</evidence>
<dbReference type="GO" id="GO:0140662">
    <property type="term" value="F:ATP-dependent protein folding chaperone"/>
    <property type="evidence" value="ECO:0007669"/>
    <property type="project" value="InterPro"/>
</dbReference>
<keyword evidence="2 8" id="KW-0732">Signal</keyword>
<protein>
    <submittedName>
        <fullName evidence="9">Lumenal Hsp70 protein</fullName>
    </submittedName>
</protein>
<dbReference type="CDD" id="cd10230">
    <property type="entry name" value="ASKHA_NBD_HSP70_HYOU1"/>
    <property type="match status" value="1"/>
</dbReference>
<dbReference type="SMART" id="SM00671">
    <property type="entry name" value="SEL1"/>
    <property type="match status" value="8"/>
</dbReference>
<feature type="region of interest" description="Disordered" evidence="6">
    <location>
        <begin position="213"/>
        <end position="232"/>
    </location>
</feature>
<keyword evidence="10" id="KW-1185">Reference proteome</keyword>
<gene>
    <name evidence="9" type="primary">LHS1</name>
    <name evidence="9" type="ORF">MYAM1_002920</name>
</gene>
<evidence type="ECO:0000256" key="6">
    <source>
        <dbReference type="SAM" id="MobiDB-lite"/>
    </source>
</evidence>
<feature type="transmembrane region" description="Helical" evidence="7">
    <location>
        <begin position="933"/>
        <end position="957"/>
    </location>
</feature>
<dbReference type="SUPFAM" id="SSF53067">
    <property type="entry name" value="Actin-like ATPase domain"/>
    <property type="match status" value="2"/>
</dbReference>
<evidence type="ECO:0000256" key="8">
    <source>
        <dbReference type="SAM" id="SignalP"/>
    </source>
</evidence>
<proteinExistence type="predicted"/>
<dbReference type="InterPro" id="IPR006597">
    <property type="entry name" value="Sel1-like"/>
</dbReference>
<dbReference type="Gene3D" id="3.30.420.40">
    <property type="match status" value="2"/>
</dbReference>
<dbReference type="Gene3D" id="3.30.30.30">
    <property type="match status" value="1"/>
</dbReference>
<dbReference type="InterPro" id="IPR011990">
    <property type="entry name" value="TPR-like_helical_dom_sf"/>
</dbReference>
<evidence type="ECO:0000313" key="9">
    <source>
        <dbReference type="EMBL" id="WFD00173.1"/>
    </source>
</evidence>
<dbReference type="GO" id="GO:0030968">
    <property type="term" value="P:endoplasmic reticulum unfolded protein response"/>
    <property type="evidence" value="ECO:0007669"/>
    <property type="project" value="TreeGrafter"/>
</dbReference>
<comment type="subcellular location">
    <subcellularLocation>
        <location evidence="1">Endoplasmic reticulum lumen</location>
    </subcellularLocation>
</comment>
<dbReference type="Pfam" id="PF08238">
    <property type="entry name" value="Sel1"/>
    <property type="match status" value="7"/>
</dbReference>
<dbReference type="EMBL" id="CP119946">
    <property type="protein sequence ID" value="WFD00173.1"/>
    <property type="molecule type" value="Genomic_DNA"/>
</dbReference>
<evidence type="ECO:0000256" key="5">
    <source>
        <dbReference type="ARBA" id="ARBA00023186"/>
    </source>
</evidence>
<dbReference type="PRINTS" id="PR00301">
    <property type="entry name" value="HEATSHOCK70"/>
</dbReference>
<dbReference type="PROSITE" id="PS01036">
    <property type="entry name" value="HSP70_3"/>
    <property type="match status" value="1"/>
</dbReference>
<name>A0AAJ5YUT8_9BASI</name>
<keyword evidence="7" id="KW-0472">Membrane</keyword>
<dbReference type="GO" id="GO:0034663">
    <property type="term" value="C:endoplasmic reticulum chaperone complex"/>
    <property type="evidence" value="ECO:0007669"/>
    <property type="project" value="TreeGrafter"/>
</dbReference>
<feature type="compositionally biased region" description="Low complexity" evidence="6">
    <location>
        <begin position="1824"/>
        <end position="1866"/>
    </location>
</feature>
<dbReference type="Gene3D" id="1.20.1270.10">
    <property type="match status" value="1"/>
</dbReference>
<dbReference type="GO" id="GO:0005524">
    <property type="term" value="F:ATP binding"/>
    <property type="evidence" value="ECO:0007669"/>
    <property type="project" value="UniProtKB-KW"/>
</dbReference>
<evidence type="ECO:0000256" key="3">
    <source>
        <dbReference type="ARBA" id="ARBA00022741"/>
    </source>
</evidence>
<evidence type="ECO:0000256" key="4">
    <source>
        <dbReference type="ARBA" id="ARBA00022840"/>
    </source>
</evidence>
<keyword evidence="7" id="KW-1133">Transmembrane helix</keyword>
<dbReference type="Gene3D" id="1.25.40.10">
    <property type="entry name" value="Tetratricopeptide repeat domain"/>
    <property type="match status" value="2"/>
</dbReference>
<organism evidence="9 10">
    <name type="scientific">Malassezia yamatoensis</name>
    <dbReference type="NCBI Taxonomy" id="253288"/>
    <lineage>
        <taxon>Eukaryota</taxon>
        <taxon>Fungi</taxon>
        <taxon>Dikarya</taxon>
        <taxon>Basidiomycota</taxon>
        <taxon>Ustilaginomycotina</taxon>
        <taxon>Malasseziomycetes</taxon>
        <taxon>Malasseziales</taxon>
        <taxon>Malasseziaceae</taxon>
        <taxon>Malassezia</taxon>
    </lineage>
</organism>